<organism evidence="3 4">
    <name type="scientific">Carnegiea gigantea</name>
    <dbReference type="NCBI Taxonomy" id="171969"/>
    <lineage>
        <taxon>Eukaryota</taxon>
        <taxon>Viridiplantae</taxon>
        <taxon>Streptophyta</taxon>
        <taxon>Embryophyta</taxon>
        <taxon>Tracheophyta</taxon>
        <taxon>Spermatophyta</taxon>
        <taxon>Magnoliopsida</taxon>
        <taxon>eudicotyledons</taxon>
        <taxon>Gunneridae</taxon>
        <taxon>Pentapetalae</taxon>
        <taxon>Caryophyllales</taxon>
        <taxon>Cactineae</taxon>
        <taxon>Cactaceae</taxon>
        <taxon>Cactoideae</taxon>
        <taxon>Echinocereeae</taxon>
        <taxon>Carnegiea</taxon>
    </lineage>
</organism>
<dbReference type="OrthoDB" id="1894403at2759"/>
<feature type="region of interest" description="Disordered" evidence="2">
    <location>
        <begin position="349"/>
        <end position="474"/>
    </location>
</feature>
<evidence type="ECO:0000313" key="3">
    <source>
        <dbReference type="EMBL" id="KAJ8449513.1"/>
    </source>
</evidence>
<keyword evidence="4" id="KW-1185">Reference proteome</keyword>
<dbReference type="AlphaFoldDB" id="A0A9Q1KU00"/>
<evidence type="ECO:0000256" key="1">
    <source>
        <dbReference type="SAM" id="Coils"/>
    </source>
</evidence>
<keyword evidence="1" id="KW-0175">Coiled coil</keyword>
<feature type="region of interest" description="Disordered" evidence="2">
    <location>
        <begin position="1"/>
        <end position="47"/>
    </location>
</feature>
<feature type="compositionally biased region" description="Polar residues" evidence="2">
    <location>
        <begin position="434"/>
        <end position="443"/>
    </location>
</feature>
<dbReference type="PANTHER" id="PTHR35507:SF1">
    <property type="entry name" value="TMF_TATA_BD DOMAIN-CONTAINING PROTEIN"/>
    <property type="match status" value="1"/>
</dbReference>
<name>A0A9Q1KU00_9CARY</name>
<feature type="compositionally biased region" description="Low complexity" evidence="2">
    <location>
        <begin position="349"/>
        <end position="365"/>
    </location>
</feature>
<feature type="compositionally biased region" description="Polar residues" evidence="2">
    <location>
        <begin position="11"/>
        <end position="42"/>
    </location>
</feature>
<dbReference type="EMBL" id="JAKOGI010000021">
    <property type="protein sequence ID" value="KAJ8449513.1"/>
    <property type="molecule type" value="Genomic_DNA"/>
</dbReference>
<evidence type="ECO:0000313" key="4">
    <source>
        <dbReference type="Proteomes" id="UP001153076"/>
    </source>
</evidence>
<accession>A0A9Q1KU00</accession>
<dbReference type="PANTHER" id="PTHR35507">
    <property type="entry name" value="OS09G0488600 PROTEIN"/>
    <property type="match status" value="1"/>
</dbReference>
<proteinExistence type="predicted"/>
<comment type="caution">
    <text evidence="3">The sequence shown here is derived from an EMBL/GenBank/DDBJ whole genome shotgun (WGS) entry which is preliminary data.</text>
</comment>
<dbReference type="Proteomes" id="UP001153076">
    <property type="component" value="Unassembled WGS sequence"/>
</dbReference>
<sequence>MAEDDREANFSPHQLPSQVNLSPFTPIPTSVNPRRLSTNFAKPTSPVRTGLKKPALAWVSLQGRLLGADQATSARAIGGGLTPQQTLAWELFSPIHRVLIVAVVAAAAVKSEKNRQIRQLKDAVQLRDQILMSMQEKLDNLCEQVNCIKDQPKPVLDLPAVNANHVGSLSSEASLPDKYDSICSGCWLCDQHRAQVNDLSSDSLMKAASGNEMLKGRISISNVAEQEERRMSDLSDWASSVTSAADIQLNNLAIEQDIYNLKKECEEKDAALHELSTFIHSNDVATSKRIEELEDIIRRKNTIITKLKKDIVVLEQKVVNLTRLKRRSFTGPSKETKQLPLMTENLLYDMDSSTSPSSSDSDCSSGKTNAPIAARQETGTPLNPPLESGVTSEIASKRNQKSAPAKISSSLPKPSAQIPRSRPVSPLEEKSMNQRHYTPSSPRLMQMPASVGTRNNRRQAHSGSKDQASQKRWA</sequence>
<reference evidence="3" key="1">
    <citation type="submission" date="2022-04" db="EMBL/GenBank/DDBJ databases">
        <title>Carnegiea gigantea Genome sequencing and assembly v2.</title>
        <authorList>
            <person name="Copetti D."/>
            <person name="Sanderson M.J."/>
            <person name="Burquez A."/>
            <person name="Wojciechowski M.F."/>
        </authorList>
    </citation>
    <scope>NUCLEOTIDE SEQUENCE</scope>
    <source>
        <strain evidence="3">SGP5-SGP5p</strain>
        <tissue evidence="3">Aerial part</tissue>
    </source>
</reference>
<gene>
    <name evidence="3" type="ORF">Cgig2_002310</name>
</gene>
<feature type="coiled-coil region" evidence="1">
    <location>
        <begin position="290"/>
        <end position="324"/>
    </location>
</feature>
<evidence type="ECO:0000256" key="2">
    <source>
        <dbReference type="SAM" id="MobiDB-lite"/>
    </source>
</evidence>
<protein>
    <submittedName>
        <fullName evidence="3">Uncharacterized protein</fullName>
    </submittedName>
</protein>